<dbReference type="Proteomes" id="UP000887116">
    <property type="component" value="Unassembled WGS sequence"/>
</dbReference>
<keyword evidence="2" id="KW-1185">Reference proteome</keyword>
<accession>A0A8X6I4M9</accession>
<reference evidence="1" key="1">
    <citation type="submission" date="2020-07" db="EMBL/GenBank/DDBJ databases">
        <title>Multicomponent nature underlies the extraordinary mechanical properties of spider dragline silk.</title>
        <authorList>
            <person name="Kono N."/>
            <person name="Nakamura H."/>
            <person name="Mori M."/>
            <person name="Yoshida Y."/>
            <person name="Ohtoshi R."/>
            <person name="Malay A.D."/>
            <person name="Moran D.A.P."/>
            <person name="Tomita M."/>
            <person name="Numata K."/>
            <person name="Arakawa K."/>
        </authorList>
    </citation>
    <scope>NUCLEOTIDE SEQUENCE</scope>
</reference>
<comment type="caution">
    <text evidence="1">The sequence shown here is derived from an EMBL/GenBank/DDBJ whole genome shotgun (WGS) entry which is preliminary data.</text>
</comment>
<sequence>MLRGKLCDRIQIYHPCTADQLEGSYQVHERRHTTADYQTFCALVVLLDNVREPILTPGFLPDDNIFRIAVVTESRLISEETCPSGLLSTILGGFFLCFSVKGMQTTKCLV</sequence>
<dbReference type="AlphaFoldDB" id="A0A8X6I4M9"/>
<evidence type="ECO:0000313" key="2">
    <source>
        <dbReference type="Proteomes" id="UP000887116"/>
    </source>
</evidence>
<gene>
    <name evidence="1" type="ORF">TNCT_675491</name>
</gene>
<proteinExistence type="predicted"/>
<organism evidence="1 2">
    <name type="scientific">Trichonephila clavata</name>
    <name type="common">Joro spider</name>
    <name type="synonym">Nephila clavata</name>
    <dbReference type="NCBI Taxonomy" id="2740835"/>
    <lineage>
        <taxon>Eukaryota</taxon>
        <taxon>Metazoa</taxon>
        <taxon>Ecdysozoa</taxon>
        <taxon>Arthropoda</taxon>
        <taxon>Chelicerata</taxon>
        <taxon>Arachnida</taxon>
        <taxon>Araneae</taxon>
        <taxon>Araneomorphae</taxon>
        <taxon>Entelegynae</taxon>
        <taxon>Araneoidea</taxon>
        <taxon>Nephilidae</taxon>
        <taxon>Trichonephila</taxon>
    </lineage>
</organism>
<name>A0A8X6I4M9_TRICU</name>
<evidence type="ECO:0000313" key="1">
    <source>
        <dbReference type="EMBL" id="GFQ70755.1"/>
    </source>
</evidence>
<dbReference type="EMBL" id="BMAO01011006">
    <property type="protein sequence ID" value="GFQ70755.1"/>
    <property type="molecule type" value="Genomic_DNA"/>
</dbReference>
<protein>
    <submittedName>
        <fullName evidence="1">Uncharacterized protein</fullName>
    </submittedName>
</protein>